<dbReference type="Proteomes" id="UP000001056">
    <property type="component" value="Unassembled WGS sequence"/>
</dbReference>
<keyword evidence="3" id="KW-1185">Reference proteome</keyword>
<evidence type="ECO:0000256" key="1">
    <source>
        <dbReference type="SAM" id="MobiDB-lite"/>
    </source>
</evidence>
<evidence type="ECO:0000313" key="3">
    <source>
        <dbReference type="Proteomes" id="UP000001056"/>
    </source>
</evidence>
<feature type="region of interest" description="Disordered" evidence="1">
    <location>
        <begin position="1"/>
        <end position="53"/>
    </location>
</feature>
<dbReference type="VEuPathDB" id="FungiDB:CHGG_00992"/>
<dbReference type="HOGENOM" id="CLU_2573663_0_0_1"/>
<accession>Q2HFL2</accession>
<evidence type="ECO:0000313" key="2">
    <source>
        <dbReference type="EMBL" id="EAQ92757.1"/>
    </source>
</evidence>
<dbReference type="GeneID" id="4386572"/>
<protein>
    <submittedName>
        <fullName evidence="2">Uncharacterized protein</fullName>
    </submittedName>
</protein>
<sequence>MARAAGTRLAALPSFPDPPAAVPSSRKSQNCVPSQDLRARGGSSDLGPAACPRSIWNPPVRPALLAKASSASAPIPATDPG</sequence>
<dbReference type="RefSeq" id="XP_001220213.1">
    <property type="nucleotide sequence ID" value="XM_001220212.1"/>
</dbReference>
<dbReference type="AlphaFoldDB" id="Q2HFL2"/>
<gene>
    <name evidence="2" type="ORF">CHGG_00992</name>
</gene>
<dbReference type="InParanoid" id="Q2HFL2"/>
<dbReference type="EMBL" id="CH408029">
    <property type="protein sequence ID" value="EAQ92757.1"/>
    <property type="molecule type" value="Genomic_DNA"/>
</dbReference>
<proteinExistence type="predicted"/>
<reference evidence="3" key="1">
    <citation type="journal article" date="2015" name="Genome Announc.">
        <title>Draft genome sequence of the cellulolytic fungus Chaetomium globosum.</title>
        <authorList>
            <person name="Cuomo C.A."/>
            <person name="Untereiner W.A."/>
            <person name="Ma L.-J."/>
            <person name="Grabherr M."/>
            <person name="Birren B.W."/>
        </authorList>
    </citation>
    <scope>NUCLEOTIDE SEQUENCE [LARGE SCALE GENOMIC DNA]</scope>
    <source>
        <strain evidence="3">ATCC 6205 / CBS 148.51 / DSM 1962 / NBRC 6347 / NRRL 1970</strain>
    </source>
</reference>
<name>Q2HFL2_CHAGB</name>
<organism evidence="2 3">
    <name type="scientific">Chaetomium globosum (strain ATCC 6205 / CBS 148.51 / DSM 1962 / NBRC 6347 / NRRL 1970)</name>
    <name type="common">Soil fungus</name>
    <dbReference type="NCBI Taxonomy" id="306901"/>
    <lineage>
        <taxon>Eukaryota</taxon>
        <taxon>Fungi</taxon>
        <taxon>Dikarya</taxon>
        <taxon>Ascomycota</taxon>
        <taxon>Pezizomycotina</taxon>
        <taxon>Sordariomycetes</taxon>
        <taxon>Sordariomycetidae</taxon>
        <taxon>Sordariales</taxon>
        <taxon>Chaetomiaceae</taxon>
        <taxon>Chaetomium</taxon>
    </lineage>
</organism>